<comment type="caution">
    <text evidence="14">The sequence shown here is derived from an EMBL/GenBank/DDBJ whole genome shotgun (WGS) entry which is preliminary data.</text>
</comment>
<dbReference type="SUPFAM" id="SSF55347">
    <property type="entry name" value="Glyceraldehyde-3-phosphate dehydrogenase-like, C-terminal domain"/>
    <property type="match status" value="1"/>
</dbReference>
<feature type="domain" description="Aspartate/homoserine dehydrogenase NAD-binding" evidence="13">
    <location>
        <begin position="8"/>
        <end position="124"/>
    </location>
</feature>
<gene>
    <name evidence="14" type="ORF">H8Z77_03035</name>
</gene>
<keyword evidence="10" id="KW-0521">NADP</keyword>
<comment type="similarity">
    <text evidence="3 11">Belongs to the homoserine dehydrogenase family.</text>
</comment>
<evidence type="ECO:0000256" key="6">
    <source>
        <dbReference type="ARBA" id="ARBA00022605"/>
    </source>
</evidence>
<dbReference type="Gene3D" id="3.40.50.720">
    <property type="entry name" value="NAD(P)-binding Rossmann-like Domain"/>
    <property type="match status" value="1"/>
</dbReference>
<dbReference type="Pfam" id="PF03447">
    <property type="entry name" value="NAD_binding_3"/>
    <property type="match status" value="1"/>
</dbReference>
<comment type="pathway">
    <text evidence="1 10">Amino-acid biosynthesis; L-threonine biosynthesis; L-threonine from L-aspartate: step 3/5.</text>
</comment>
<dbReference type="PANTHER" id="PTHR43331">
    <property type="entry name" value="HOMOSERINE DEHYDROGENASE"/>
    <property type="match status" value="1"/>
</dbReference>
<keyword evidence="8 10" id="KW-0560">Oxidoreductase</keyword>
<feature type="domain" description="Homoserine dehydrogenase catalytic" evidence="12">
    <location>
        <begin position="132"/>
        <end position="311"/>
    </location>
</feature>
<dbReference type="Gene3D" id="3.30.70.260">
    <property type="match status" value="1"/>
</dbReference>
<dbReference type="Gene3D" id="3.30.360.10">
    <property type="entry name" value="Dihydrodipicolinate Reductase, domain 2"/>
    <property type="match status" value="1"/>
</dbReference>
<name>A0ABR7IPD1_9CLOT</name>
<evidence type="ECO:0000256" key="5">
    <source>
        <dbReference type="ARBA" id="ARBA00013376"/>
    </source>
</evidence>
<dbReference type="GO" id="GO:0004412">
    <property type="term" value="F:homoserine dehydrogenase activity"/>
    <property type="evidence" value="ECO:0007669"/>
    <property type="project" value="UniProtKB-EC"/>
</dbReference>
<dbReference type="InterPro" id="IPR036291">
    <property type="entry name" value="NAD(P)-bd_dom_sf"/>
</dbReference>
<dbReference type="PIRSF" id="PIRSF000098">
    <property type="entry name" value="Homoser_dehydrog"/>
    <property type="match status" value="1"/>
</dbReference>
<evidence type="ECO:0000259" key="12">
    <source>
        <dbReference type="Pfam" id="PF00742"/>
    </source>
</evidence>
<dbReference type="InterPro" id="IPR019811">
    <property type="entry name" value="HDH_CS"/>
</dbReference>
<dbReference type="PANTHER" id="PTHR43331:SF1">
    <property type="entry name" value="HOMOSERINE DEHYDROGENASE"/>
    <property type="match status" value="1"/>
</dbReference>
<evidence type="ECO:0000256" key="7">
    <source>
        <dbReference type="ARBA" id="ARBA00022697"/>
    </source>
</evidence>
<evidence type="ECO:0000256" key="11">
    <source>
        <dbReference type="RuleBase" id="RU004171"/>
    </source>
</evidence>
<comment type="pathway">
    <text evidence="2 10">Amino-acid biosynthesis; L-methionine biosynthesis via de novo pathway; L-homoserine from L-aspartate: step 3/3.</text>
</comment>
<dbReference type="SUPFAM" id="SSF51735">
    <property type="entry name" value="NAD(P)-binding Rossmann-fold domains"/>
    <property type="match status" value="1"/>
</dbReference>
<keyword evidence="9 10" id="KW-0486">Methionine biosynthesis</keyword>
<dbReference type="NCBIfam" id="NF004976">
    <property type="entry name" value="PRK06349.1"/>
    <property type="match status" value="1"/>
</dbReference>
<evidence type="ECO:0000256" key="4">
    <source>
        <dbReference type="ARBA" id="ARBA00013213"/>
    </source>
</evidence>
<reference evidence="14 15" key="1">
    <citation type="submission" date="2020-08" db="EMBL/GenBank/DDBJ databases">
        <title>Genome public.</title>
        <authorList>
            <person name="Liu C."/>
            <person name="Sun Q."/>
        </authorList>
    </citation>
    <scope>NUCLEOTIDE SEQUENCE [LARGE SCALE GENOMIC DNA]</scope>
    <source>
        <strain evidence="14 15">NSJ-27</strain>
    </source>
</reference>
<dbReference type="EC" id="1.1.1.3" evidence="4 10"/>
<evidence type="ECO:0000256" key="1">
    <source>
        <dbReference type="ARBA" id="ARBA00005056"/>
    </source>
</evidence>
<dbReference type="InterPro" id="IPR016204">
    <property type="entry name" value="HDH"/>
</dbReference>
<evidence type="ECO:0000256" key="8">
    <source>
        <dbReference type="ARBA" id="ARBA00023002"/>
    </source>
</evidence>
<evidence type="ECO:0000256" key="10">
    <source>
        <dbReference type="RuleBase" id="RU000579"/>
    </source>
</evidence>
<dbReference type="RefSeq" id="WP_186996160.1">
    <property type="nucleotide sequence ID" value="NZ_JACOQK010000001.1"/>
</dbReference>
<dbReference type="InterPro" id="IPR005106">
    <property type="entry name" value="Asp/hSer_DH_NAD-bd"/>
</dbReference>
<evidence type="ECO:0000313" key="14">
    <source>
        <dbReference type="EMBL" id="MBC5786999.1"/>
    </source>
</evidence>
<keyword evidence="6 10" id="KW-0028">Amino-acid biosynthesis</keyword>
<evidence type="ECO:0000256" key="2">
    <source>
        <dbReference type="ARBA" id="ARBA00005062"/>
    </source>
</evidence>
<dbReference type="EMBL" id="JACOQK010000001">
    <property type="protein sequence ID" value="MBC5786999.1"/>
    <property type="molecule type" value="Genomic_DNA"/>
</dbReference>
<evidence type="ECO:0000256" key="3">
    <source>
        <dbReference type="ARBA" id="ARBA00006753"/>
    </source>
</evidence>
<sequence>MAKIAVMGHGVVGSGVVEITLVNGEQLKKRSGETIEVKRILDLRDFPGLSYSNLFTKDFQDIVNDEEISVVCEMMGGVSPAYEFTKACLEKGKSVVTSNKELVAQKGAELLQIAKQNNVNYFFEASVGGGIPIIRPLHQCLAANKIEEITGILNGTTNFILSKMLDDNMPFEEALALAQQKGYAEKDPTADIEGDDACRKICILAALAYGNHIYPKDVHKEGISKLTLADVRYARSWDGEIKLIGRAAPVENGKVTIMVGPMLVPQDNMLSSVDGVFNAVTVKGNMVDKVTFVGRGAGKSPTASAVVADVVDAVKSHGTSISQTWIDNGESMVADYLDDVVAYYMRVKTADVSAAKAYVEQRLPEVEFLDYDGSAEDEIAFVTQPMVARESHTLEQDLEQNGIQPVSKLRILQ</sequence>
<organism evidence="14 15">
    <name type="scientific">Clostridium facile</name>
    <dbReference type="NCBI Taxonomy" id="2763035"/>
    <lineage>
        <taxon>Bacteria</taxon>
        <taxon>Bacillati</taxon>
        <taxon>Bacillota</taxon>
        <taxon>Clostridia</taxon>
        <taxon>Eubacteriales</taxon>
        <taxon>Clostridiaceae</taxon>
        <taxon>Clostridium</taxon>
    </lineage>
</organism>
<keyword evidence="15" id="KW-1185">Reference proteome</keyword>
<dbReference type="InterPro" id="IPR001342">
    <property type="entry name" value="HDH_cat"/>
</dbReference>
<evidence type="ECO:0000313" key="15">
    <source>
        <dbReference type="Proteomes" id="UP000649151"/>
    </source>
</evidence>
<keyword evidence="7 10" id="KW-0791">Threonine biosynthesis</keyword>
<evidence type="ECO:0000259" key="13">
    <source>
        <dbReference type="Pfam" id="PF03447"/>
    </source>
</evidence>
<evidence type="ECO:0000256" key="9">
    <source>
        <dbReference type="ARBA" id="ARBA00023167"/>
    </source>
</evidence>
<comment type="catalytic activity">
    <reaction evidence="10">
        <text>L-homoserine + NADP(+) = L-aspartate 4-semialdehyde + NADPH + H(+)</text>
        <dbReference type="Rhea" id="RHEA:15761"/>
        <dbReference type="ChEBI" id="CHEBI:15378"/>
        <dbReference type="ChEBI" id="CHEBI:57476"/>
        <dbReference type="ChEBI" id="CHEBI:57783"/>
        <dbReference type="ChEBI" id="CHEBI:58349"/>
        <dbReference type="ChEBI" id="CHEBI:537519"/>
        <dbReference type="EC" id="1.1.1.3"/>
    </reaction>
</comment>
<proteinExistence type="inferred from homology"/>
<protein>
    <recommendedName>
        <fullName evidence="5 10">Homoserine dehydrogenase</fullName>
        <ecNumber evidence="4 10">1.1.1.3</ecNumber>
    </recommendedName>
</protein>
<dbReference type="Pfam" id="PF00742">
    <property type="entry name" value="Homoserine_dh"/>
    <property type="match status" value="1"/>
</dbReference>
<accession>A0ABR7IPD1</accession>
<dbReference type="Proteomes" id="UP000649151">
    <property type="component" value="Unassembled WGS sequence"/>
</dbReference>
<dbReference type="PROSITE" id="PS01042">
    <property type="entry name" value="HOMOSER_DHGENASE"/>
    <property type="match status" value="1"/>
</dbReference>